<name>A0A4S2MJ99_9PEZI</name>
<protein>
    <recommendedName>
        <fullName evidence="3">DDE-1 domain-containing protein</fullName>
    </recommendedName>
</protein>
<organism evidence="1 2">
    <name type="scientific">Ascodesmis nigricans</name>
    <dbReference type="NCBI Taxonomy" id="341454"/>
    <lineage>
        <taxon>Eukaryota</taxon>
        <taxon>Fungi</taxon>
        <taxon>Dikarya</taxon>
        <taxon>Ascomycota</taxon>
        <taxon>Pezizomycotina</taxon>
        <taxon>Pezizomycetes</taxon>
        <taxon>Pezizales</taxon>
        <taxon>Ascodesmidaceae</taxon>
        <taxon>Ascodesmis</taxon>
    </lineage>
</organism>
<dbReference type="EMBL" id="ML220163">
    <property type="protein sequence ID" value="TGZ76922.1"/>
    <property type="molecule type" value="Genomic_DNA"/>
</dbReference>
<evidence type="ECO:0000313" key="1">
    <source>
        <dbReference type="EMBL" id="TGZ76922.1"/>
    </source>
</evidence>
<evidence type="ECO:0008006" key="3">
    <source>
        <dbReference type="Google" id="ProtNLM"/>
    </source>
</evidence>
<dbReference type="InParanoid" id="A0A4S2MJ99"/>
<evidence type="ECO:0000313" key="2">
    <source>
        <dbReference type="Proteomes" id="UP000298138"/>
    </source>
</evidence>
<keyword evidence="2" id="KW-1185">Reference proteome</keyword>
<gene>
    <name evidence="1" type="ORF">EX30DRAFT_311870</name>
</gene>
<dbReference type="STRING" id="341454.A0A4S2MJ99"/>
<feature type="non-terminal residue" evidence="1">
    <location>
        <position position="1"/>
    </location>
</feature>
<proteinExistence type="predicted"/>
<sequence>RLILLDVIGSPTTKEFIEFCDSVNVKPFVMIPHNTHVCQHLDIVDFQLYKHNHDIPISTRWSF</sequence>
<dbReference type="Proteomes" id="UP000298138">
    <property type="component" value="Unassembled WGS sequence"/>
</dbReference>
<reference evidence="1 2" key="1">
    <citation type="submission" date="2019-04" db="EMBL/GenBank/DDBJ databases">
        <title>Comparative genomics and transcriptomics to analyze fruiting body development in filamentous ascomycetes.</title>
        <authorList>
            <consortium name="DOE Joint Genome Institute"/>
            <person name="Lutkenhaus R."/>
            <person name="Traeger S."/>
            <person name="Breuer J."/>
            <person name="Kuo A."/>
            <person name="Lipzen A."/>
            <person name="Pangilinan J."/>
            <person name="Dilworth D."/>
            <person name="Sandor L."/>
            <person name="Poggeler S."/>
            <person name="Barry K."/>
            <person name="Grigoriev I.V."/>
            <person name="Nowrousian M."/>
        </authorList>
    </citation>
    <scope>NUCLEOTIDE SEQUENCE [LARGE SCALE GENOMIC DNA]</scope>
    <source>
        <strain evidence="1 2">CBS 389.68</strain>
    </source>
</reference>
<dbReference type="AlphaFoldDB" id="A0A4S2MJ99"/>
<accession>A0A4S2MJ99</accession>